<dbReference type="EMBL" id="JAHZIK010000793">
    <property type="protein sequence ID" value="MBW7457246.1"/>
    <property type="molecule type" value="Genomic_DNA"/>
</dbReference>
<evidence type="ECO:0000313" key="6">
    <source>
        <dbReference type="Proteomes" id="UP001519887"/>
    </source>
</evidence>
<dbReference type="InterPro" id="IPR018062">
    <property type="entry name" value="HTH_AraC-typ_CS"/>
</dbReference>
<dbReference type="InterPro" id="IPR014710">
    <property type="entry name" value="RmlC-like_jellyroll"/>
</dbReference>
<evidence type="ECO:0000256" key="3">
    <source>
        <dbReference type="ARBA" id="ARBA00023163"/>
    </source>
</evidence>
<dbReference type="PROSITE" id="PS00041">
    <property type="entry name" value="HTH_ARAC_FAMILY_1"/>
    <property type="match status" value="1"/>
</dbReference>
<dbReference type="InterPro" id="IPR018060">
    <property type="entry name" value="HTH_AraC"/>
</dbReference>
<comment type="caution">
    <text evidence="5">The sequence shown here is derived from an EMBL/GenBank/DDBJ whole genome shotgun (WGS) entry which is preliminary data.</text>
</comment>
<keyword evidence="3" id="KW-0804">Transcription</keyword>
<protein>
    <submittedName>
        <fullName evidence="5">AraC family transcriptional regulator</fullName>
    </submittedName>
</protein>
<dbReference type="PANTHER" id="PTHR43280">
    <property type="entry name" value="ARAC-FAMILY TRANSCRIPTIONAL REGULATOR"/>
    <property type="match status" value="1"/>
</dbReference>
<dbReference type="SUPFAM" id="SSF46689">
    <property type="entry name" value="Homeodomain-like"/>
    <property type="match status" value="2"/>
</dbReference>
<dbReference type="InterPro" id="IPR009057">
    <property type="entry name" value="Homeodomain-like_sf"/>
</dbReference>
<organism evidence="5 6">
    <name type="scientific">Paenibacillus sepulcri</name>
    <dbReference type="NCBI Taxonomy" id="359917"/>
    <lineage>
        <taxon>Bacteria</taxon>
        <taxon>Bacillati</taxon>
        <taxon>Bacillota</taxon>
        <taxon>Bacilli</taxon>
        <taxon>Bacillales</taxon>
        <taxon>Paenibacillaceae</taxon>
        <taxon>Paenibacillus</taxon>
    </lineage>
</organism>
<evidence type="ECO:0000259" key="4">
    <source>
        <dbReference type="PROSITE" id="PS01124"/>
    </source>
</evidence>
<dbReference type="Pfam" id="PF02311">
    <property type="entry name" value="AraC_binding"/>
    <property type="match status" value="1"/>
</dbReference>
<gene>
    <name evidence="5" type="ORF">K0U00_24710</name>
</gene>
<evidence type="ECO:0000313" key="5">
    <source>
        <dbReference type="EMBL" id="MBW7457246.1"/>
    </source>
</evidence>
<reference evidence="5 6" key="1">
    <citation type="submission" date="2021-07" db="EMBL/GenBank/DDBJ databases">
        <title>Paenibacillus radiodurans sp. nov., isolated from the southeastern edge of Tengger Desert.</title>
        <authorList>
            <person name="Zhang G."/>
        </authorList>
    </citation>
    <scope>NUCLEOTIDE SEQUENCE [LARGE SCALE GENOMIC DNA]</scope>
    <source>
        <strain evidence="5 6">CCM 7311</strain>
    </source>
</reference>
<dbReference type="Pfam" id="PF12833">
    <property type="entry name" value="HTH_18"/>
    <property type="match status" value="1"/>
</dbReference>
<evidence type="ECO:0000256" key="2">
    <source>
        <dbReference type="ARBA" id="ARBA00023125"/>
    </source>
</evidence>
<dbReference type="SMART" id="SM00342">
    <property type="entry name" value="HTH_ARAC"/>
    <property type="match status" value="1"/>
</dbReference>
<dbReference type="Gene3D" id="1.10.10.60">
    <property type="entry name" value="Homeodomain-like"/>
    <property type="match status" value="2"/>
</dbReference>
<dbReference type="PANTHER" id="PTHR43280:SF28">
    <property type="entry name" value="HTH-TYPE TRANSCRIPTIONAL ACTIVATOR RHAS"/>
    <property type="match status" value="1"/>
</dbReference>
<dbReference type="SUPFAM" id="SSF51182">
    <property type="entry name" value="RmlC-like cupins"/>
    <property type="match status" value="1"/>
</dbReference>
<dbReference type="InterPro" id="IPR003313">
    <property type="entry name" value="AraC-bd"/>
</dbReference>
<dbReference type="PROSITE" id="PS01124">
    <property type="entry name" value="HTH_ARAC_FAMILY_2"/>
    <property type="match status" value="1"/>
</dbReference>
<feature type="domain" description="HTH araC/xylS-type" evidence="4">
    <location>
        <begin position="188"/>
        <end position="287"/>
    </location>
</feature>
<accession>A0ABS7C985</accession>
<keyword evidence="6" id="KW-1185">Reference proteome</keyword>
<keyword evidence="2" id="KW-0238">DNA-binding</keyword>
<dbReference type="RefSeq" id="WP_210046792.1">
    <property type="nucleotide sequence ID" value="NZ_JBHLVU010000030.1"/>
</dbReference>
<dbReference type="Gene3D" id="2.60.120.10">
    <property type="entry name" value="Jelly Rolls"/>
    <property type="match status" value="1"/>
</dbReference>
<keyword evidence="1" id="KW-0805">Transcription regulation</keyword>
<proteinExistence type="predicted"/>
<evidence type="ECO:0000256" key="1">
    <source>
        <dbReference type="ARBA" id="ARBA00023015"/>
    </source>
</evidence>
<name>A0ABS7C985_9BACL</name>
<dbReference type="InterPro" id="IPR011051">
    <property type="entry name" value="RmlC_Cupin_sf"/>
</dbReference>
<sequence length="298" mass="33855">MYHWIESETRLNRQAVRIKSPDASFTVHYWGLEPRHFSNSLHKHSYFEICYVLGGEGAYLDDGTLYPLSKGSLFCSRPEINHQIMSSAGMQLIFIAFELNESECSEEVRAAFQTLAETTDVCKHNGDNLPSALLWRSLLTREDQQPAIPESSLPDLARALLFSFVPLFVLKASGERTPLHRSSALLLKQAKLYIRDNLSDDDLSLGKVAAHLNVSPRHLSRIFSSNIRESYSQYVRLQRVRQSADLLLHSDLSIKVIAEMTGFGSVHYYTRTFRALMNTTPAKYREDSYAGQQNPLHS</sequence>
<dbReference type="Proteomes" id="UP001519887">
    <property type="component" value="Unassembled WGS sequence"/>
</dbReference>